<evidence type="ECO:0000313" key="2">
    <source>
        <dbReference type="EMBL" id="RNI38057.1"/>
    </source>
</evidence>
<protein>
    <submittedName>
        <fullName evidence="2">PIN domain-containing protein</fullName>
    </submittedName>
</protein>
<dbReference type="EMBL" id="RJJR01000004">
    <property type="protein sequence ID" value="RNI38057.1"/>
    <property type="molecule type" value="Genomic_DNA"/>
</dbReference>
<dbReference type="AlphaFoldDB" id="A0A3M9NL55"/>
<feature type="domain" description="PIN" evidence="1">
    <location>
        <begin position="14"/>
        <end position="42"/>
    </location>
</feature>
<keyword evidence="3" id="KW-1185">Reference proteome</keyword>
<gene>
    <name evidence="2" type="ORF">EFY79_06305</name>
</gene>
<dbReference type="InterPro" id="IPR002716">
    <property type="entry name" value="PIN_dom"/>
</dbReference>
<dbReference type="Proteomes" id="UP000267223">
    <property type="component" value="Unassembled WGS sequence"/>
</dbReference>
<comment type="caution">
    <text evidence="2">The sequence shown here is derived from an EMBL/GenBank/DDBJ whole genome shotgun (WGS) entry which is preliminary data.</text>
</comment>
<dbReference type="PANTHER" id="PTHR34610:SF3">
    <property type="entry name" value="SSL7007 PROTEIN"/>
    <property type="match status" value="1"/>
</dbReference>
<dbReference type="PANTHER" id="PTHR34610">
    <property type="entry name" value="SSL7007 PROTEIN"/>
    <property type="match status" value="1"/>
</dbReference>
<evidence type="ECO:0000259" key="1">
    <source>
        <dbReference type="Pfam" id="PF13470"/>
    </source>
</evidence>
<evidence type="ECO:0000313" key="3">
    <source>
        <dbReference type="Proteomes" id="UP000267223"/>
    </source>
</evidence>
<accession>A0A3M9NL55</accession>
<reference evidence="2 3" key="1">
    <citation type="submission" date="2018-11" db="EMBL/GenBank/DDBJ databases">
        <title>Draft genome sequence of Ferruginibacter sp. BO-59.</title>
        <authorList>
            <person name="Im W.T."/>
        </authorList>
    </citation>
    <scope>NUCLEOTIDE SEQUENCE [LARGE SCALE GENOMIC DNA]</scope>
    <source>
        <strain evidence="2 3">BO-59</strain>
    </source>
</reference>
<name>A0A3M9NL55_9BACT</name>
<dbReference type="InterPro" id="IPR002850">
    <property type="entry name" value="PIN_toxin-like"/>
</dbReference>
<sequence length="72" mass="8435">MTRCNYQRIFYNWNAIVTDPDDNKFFDAAVAGKADFIVTNDAHFNEAKKFEFPNVNIISADEFLEILKREKL</sequence>
<proteinExistence type="predicted"/>
<dbReference type="Pfam" id="PF13470">
    <property type="entry name" value="PIN_3"/>
    <property type="match status" value="1"/>
</dbReference>
<organism evidence="2 3">
    <name type="scientific">Hanamia caeni</name>
    <dbReference type="NCBI Taxonomy" id="2294116"/>
    <lineage>
        <taxon>Bacteria</taxon>
        <taxon>Pseudomonadati</taxon>
        <taxon>Bacteroidota</taxon>
        <taxon>Chitinophagia</taxon>
        <taxon>Chitinophagales</taxon>
        <taxon>Chitinophagaceae</taxon>
        <taxon>Hanamia</taxon>
    </lineage>
</organism>